<feature type="region of interest" description="Disordered" evidence="1">
    <location>
        <begin position="749"/>
        <end position="781"/>
    </location>
</feature>
<accession>A0A1G4RT33</accession>
<feature type="region of interest" description="Disordered" evidence="1">
    <location>
        <begin position="628"/>
        <end position="661"/>
    </location>
</feature>
<evidence type="ECO:0000313" key="3">
    <source>
        <dbReference type="Proteomes" id="UP000198889"/>
    </source>
</evidence>
<feature type="region of interest" description="Disordered" evidence="1">
    <location>
        <begin position="79"/>
        <end position="115"/>
    </location>
</feature>
<name>A0A1G4RT33_9HYPH</name>
<dbReference type="Proteomes" id="UP000198889">
    <property type="component" value="Unassembled WGS sequence"/>
</dbReference>
<keyword evidence="3" id="KW-1185">Reference proteome</keyword>
<gene>
    <name evidence="2" type="ORF">SAMN05660859_1913</name>
</gene>
<feature type="compositionally biased region" description="Low complexity" evidence="1">
    <location>
        <begin position="674"/>
        <end position="684"/>
    </location>
</feature>
<feature type="region of interest" description="Disordered" evidence="1">
    <location>
        <begin position="165"/>
        <end position="191"/>
    </location>
</feature>
<feature type="compositionally biased region" description="Pro residues" evidence="1">
    <location>
        <begin position="81"/>
        <end position="96"/>
    </location>
</feature>
<dbReference type="STRING" id="177413.SAMN05660859_1913"/>
<evidence type="ECO:0000313" key="2">
    <source>
        <dbReference type="EMBL" id="SCW59988.1"/>
    </source>
</evidence>
<dbReference type="RefSeq" id="WP_244517716.1">
    <property type="nucleotide sequence ID" value="NZ_FMTP01000002.1"/>
</dbReference>
<feature type="region of interest" description="Disordered" evidence="1">
    <location>
        <begin position="514"/>
        <end position="533"/>
    </location>
</feature>
<reference evidence="3" key="1">
    <citation type="submission" date="2016-10" db="EMBL/GenBank/DDBJ databases">
        <authorList>
            <person name="Varghese N."/>
            <person name="Submissions S."/>
        </authorList>
    </citation>
    <scope>NUCLEOTIDE SEQUENCE [LARGE SCALE GENOMIC DNA]</scope>
    <source>
        <strain evidence="3">CGMCC 1.1761</strain>
    </source>
</reference>
<sequence>MRQEAPSTTGQIAPEAWRAMGEAARRAGLPLDQWLRGQLMGTTAAGTSPAGIDGLNNLAELRRRIEELAGQIGRIDLSAPAEPPVAPPPAAPPAPEAPVRVAAPERPRAASSTGSTYADERLAAAMREIDQRLEALQLTRRRTPTPDAAPSPAAIEAAVAEIAARQSELDRDSGQRRRAESAYARREPAPAKAAVPVAPRLESVLPDPFSPETFVPDAFVPEPFVPEAPAPSPAPLPHDGLAALQQELSSLRQAVATLAPRHAVDELQRVVQQLVERVERSDTRDEGLRATLATLREMIGGLRLPEPPELLLGRIGALERKIDIVNAKVVDGATVARLQAQISEIRELLARALSSDSVRLLAEQVSLLASRVAEMAAQEDEAVRTAFGSLERRIETLSDRIGTPAPLPLDDLLGRLDAIQTDLASARRELPAGMETLIKGLSDRIERIERPQERADDGARFEALGRQIEELSRRLGETGRGETAISSQLAGQLAGIERAVNDLFIQIEETRSSLLAASRPRPPSGSGSDPDSVTALIRREIAALEGRRAAERPAERGSVSAAAEAAVAAELASLAAAPQPDAAKPAAAKPAPATAREAANEVVFTPTPASIPKAFEPQLMRAALEALSRTSAATRRPSAASPTPPAEAEVEGPLAPPVATNDTATSRATLIAQARRAANPADRPTAPRPAPGAPVELRSHIGTRAVPSPGRWLARIRATLVIALCGSALAYGCWHLVAQLRQEPLRAAGPATVPGPEDITGSVGGPAPRAPAAPSSLFFSR</sequence>
<evidence type="ECO:0000256" key="1">
    <source>
        <dbReference type="SAM" id="MobiDB-lite"/>
    </source>
</evidence>
<protein>
    <submittedName>
        <fullName evidence="2">Localization factor PodJL</fullName>
    </submittedName>
</protein>
<organism evidence="2 3">
    <name type="scientific">Ancylobacter rudongensis</name>
    <dbReference type="NCBI Taxonomy" id="177413"/>
    <lineage>
        <taxon>Bacteria</taxon>
        <taxon>Pseudomonadati</taxon>
        <taxon>Pseudomonadota</taxon>
        <taxon>Alphaproteobacteria</taxon>
        <taxon>Hyphomicrobiales</taxon>
        <taxon>Xanthobacteraceae</taxon>
        <taxon>Ancylobacter</taxon>
    </lineage>
</organism>
<dbReference type="AlphaFoldDB" id="A0A1G4RT33"/>
<proteinExistence type="predicted"/>
<feature type="compositionally biased region" description="Low complexity" evidence="1">
    <location>
        <begin position="628"/>
        <end position="641"/>
    </location>
</feature>
<feature type="region of interest" description="Disordered" evidence="1">
    <location>
        <begin position="674"/>
        <end position="698"/>
    </location>
</feature>
<dbReference type="EMBL" id="FMTP01000002">
    <property type="protein sequence ID" value="SCW59988.1"/>
    <property type="molecule type" value="Genomic_DNA"/>
</dbReference>
<feature type="compositionally biased region" description="Basic and acidic residues" evidence="1">
    <location>
        <begin position="167"/>
        <end position="189"/>
    </location>
</feature>